<dbReference type="EMBL" id="JAMZMK010006307">
    <property type="protein sequence ID" value="KAI7749681.1"/>
    <property type="molecule type" value="Genomic_DNA"/>
</dbReference>
<protein>
    <submittedName>
        <fullName evidence="1">Uncharacterized protein</fullName>
    </submittedName>
</protein>
<evidence type="ECO:0000313" key="1">
    <source>
        <dbReference type="EMBL" id="KAI7749681.1"/>
    </source>
</evidence>
<keyword evidence="2" id="KW-1185">Reference proteome</keyword>
<gene>
    <name evidence="1" type="ORF">M8C21_010075</name>
</gene>
<sequence length="75" mass="8297">MVVVCTLLLRNTDTRGGQQGKLSQLLKDMAYKQSWIATRLSDYLASLIHGGGYCVTAGCEFCCFYYAGLLMVIVH</sequence>
<name>A0AAD5GRC2_AMBAR</name>
<proteinExistence type="predicted"/>
<dbReference type="Proteomes" id="UP001206925">
    <property type="component" value="Unassembled WGS sequence"/>
</dbReference>
<dbReference type="AlphaFoldDB" id="A0AAD5GRC2"/>
<organism evidence="1 2">
    <name type="scientific">Ambrosia artemisiifolia</name>
    <name type="common">Common ragweed</name>
    <dbReference type="NCBI Taxonomy" id="4212"/>
    <lineage>
        <taxon>Eukaryota</taxon>
        <taxon>Viridiplantae</taxon>
        <taxon>Streptophyta</taxon>
        <taxon>Embryophyta</taxon>
        <taxon>Tracheophyta</taxon>
        <taxon>Spermatophyta</taxon>
        <taxon>Magnoliopsida</taxon>
        <taxon>eudicotyledons</taxon>
        <taxon>Gunneridae</taxon>
        <taxon>Pentapetalae</taxon>
        <taxon>asterids</taxon>
        <taxon>campanulids</taxon>
        <taxon>Asterales</taxon>
        <taxon>Asteraceae</taxon>
        <taxon>Asteroideae</taxon>
        <taxon>Heliantheae alliance</taxon>
        <taxon>Heliantheae</taxon>
        <taxon>Ambrosia</taxon>
    </lineage>
</organism>
<evidence type="ECO:0000313" key="2">
    <source>
        <dbReference type="Proteomes" id="UP001206925"/>
    </source>
</evidence>
<reference evidence="1" key="1">
    <citation type="submission" date="2022-06" db="EMBL/GenBank/DDBJ databases">
        <title>Uncovering the hologenomic basis of an extraordinary plant invasion.</title>
        <authorList>
            <person name="Bieker V.C."/>
            <person name="Martin M.D."/>
            <person name="Gilbert T."/>
            <person name="Hodgins K."/>
            <person name="Battlay P."/>
            <person name="Petersen B."/>
            <person name="Wilson J."/>
        </authorList>
    </citation>
    <scope>NUCLEOTIDE SEQUENCE</scope>
    <source>
        <strain evidence="1">AA19_3_7</strain>
        <tissue evidence="1">Leaf</tissue>
    </source>
</reference>
<comment type="caution">
    <text evidence="1">The sequence shown here is derived from an EMBL/GenBank/DDBJ whole genome shotgun (WGS) entry which is preliminary data.</text>
</comment>
<accession>A0AAD5GRC2</accession>